<evidence type="ECO:0000313" key="4">
    <source>
        <dbReference type="EMBL" id="KKN36301.1"/>
    </source>
</evidence>
<dbReference type="Pfam" id="PF00004">
    <property type="entry name" value="AAA"/>
    <property type="match status" value="1"/>
</dbReference>
<dbReference type="Gene3D" id="3.40.50.300">
    <property type="entry name" value="P-loop containing nucleotide triphosphate hydrolases"/>
    <property type="match status" value="2"/>
</dbReference>
<dbReference type="AlphaFoldDB" id="A0A0F9SH81"/>
<dbReference type="GO" id="GO:0016887">
    <property type="term" value="F:ATP hydrolysis activity"/>
    <property type="evidence" value="ECO:0007669"/>
    <property type="project" value="InterPro"/>
</dbReference>
<dbReference type="InterPro" id="IPR038726">
    <property type="entry name" value="PDDEXK_AddAB-type"/>
</dbReference>
<feature type="domain" description="ATPase AAA-type core" evidence="2">
    <location>
        <begin position="648"/>
        <end position="724"/>
    </location>
</feature>
<evidence type="ECO:0000259" key="3">
    <source>
        <dbReference type="Pfam" id="PF12705"/>
    </source>
</evidence>
<reference evidence="4" key="1">
    <citation type="journal article" date="2015" name="Nature">
        <title>Complex archaea that bridge the gap between prokaryotes and eukaryotes.</title>
        <authorList>
            <person name="Spang A."/>
            <person name="Saw J.H."/>
            <person name="Jorgensen S.L."/>
            <person name="Zaremba-Niedzwiedzka K."/>
            <person name="Martijn J."/>
            <person name="Lind A.E."/>
            <person name="van Eijk R."/>
            <person name="Schleper C."/>
            <person name="Guy L."/>
            <person name="Ettema T.J."/>
        </authorList>
    </citation>
    <scope>NUCLEOTIDE SEQUENCE</scope>
</reference>
<protein>
    <recommendedName>
        <fullName evidence="5">AAA+ ATPase domain-containing protein</fullName>
    </recommendedName>
</protein>
<dbReference type="PANTHER" id="PTHR30121">
    <property type="entry name" value="UNCHARACTERIZED PROTEIN YJGR-RELATED"/>
    <property type="match status" value="1"/>
</dbReference>
<accession>A0A0F9SH81</accession>
<name>A0A0F9SH81_9ZZZZ</name>
<dbReference type="InterPro" id="IPR027417">
    <property type="entry name" value="P-loop_NTPase"/>
</dbReference>
<proteinExistence type="predicted"/>
<gene>
    <name evidence="4" type="ORF">LCGC14_0775040</name>
</gene>
<feature type="region of interest" description="Disordered" evidence="1">
    <location>
        <begin position="251"/>
        <end position="281"/>
    </location>
</feature>
<dbReference type="InterPro" id="IPR011604">
    <property type="entry name" value="PDDEXK-like_dom_sf"/>
</dbReference>
<dbReference type="GO" id="GO:0005524">
    <property type="term" value="F:ATP binding"/>
    <property type="evidence" value="ECO:0007669"/>
    <property type="project" value="InterPro"/>
</dbReference>
<sequence>MEREKRSVSKLLNKAFGDIKQFYSGKRGRVIHEAYSKYYIKIFKTADRNNKINYRVFSERLTKAKKDLLADIKMNLDYEIYHEDIKILLNILHKEIRQVGKSMAKKNYNIIIPNYVEIQLFGGEVSFEIEDVGKIGGLEIPAKLDCLIEIDSDTFIVRDFKSYEREGDDNPIHPKSPHHRAFMQVCLYAIIFEKEFNQKCKTIQLAYFPNNIISYDFTEELRENAKKFVKDTAFEGFEGISFRFSSENEEYMDEKAEIQDEQNQSAGISPPNIPNGSQSSDDAINEDKLGWINTIKGKPLQLIMGQDNKMEGYLYPNKAKHIKDGYCVVVEKEDDGTRIMCIIKKIECSEDSFSGETSSHKEENYKITLIPVGQFTPEGYYDLRPQTIIGGKIKIPTNEEFSEYKKIPQNGMQIGEIQGLNTGIPYPLELKTLYQSVFMSGQQGSGKTTCLKSMVLQIAQVKNAPAQIILDNEDEYGDLRNIPSNKRAEEIMKKHSIKDLEFGQFRLVKIGTNGGSCLTLKAIDPVDLPYFLHELTAISHGTLQTIIYDIIEDNKEQEFTLPEMLKLIIIYMENKKYGATEGTKKAILRALTSISLRIFDVPGVKPIDFKSILVSGKITVINTYNLRDFHQRIVGLYLLAMLHRRALKSKEKINIIFFLDEIQRLIPKSKSTSDSEYQKRIIKFLDEVVHRGRKRDYGVVFATQSVGDVKKEIIDLCNTKVFFQTQGSGINYIKEYFSNKEDLERLRKLPVGQAFITSKGNHEPVEIKFPNII</sequence>
<dbReference type="CDD" id="cd01127">
    <property type="entry name" value="TrwB_TraG_TraD_VirD4"/>
    <property type="match status" value="1"/>
</dbReference>
<feature type="domain" description="PD-(D/E)XK endonuclease-like" evidence="3">
    <location>
        <begin position="24"/>
        <end position="210"/>
    </location>
</feature>
<dbReference type="PANTHER" id="PTHR30121:SF6">
    <property type="entry name" value="SLR6007 PROTEIN"/>
    <property type="match status" value="1"/>
</dbReference>
<evidence type="ECO:0000259" key="2">
    <source>
        <dbReference type="Pfam" id="PF00004"/>
    </source>
</evidence>
<dbReference type="Pfam" id="PF12705">
    <property type="entry name" value="PDDEXK_1"/>
    <property type="match status" value="1"/>
</dbReference>
<dbReference type="EMBL" id="LAZR01001975">
    <property type="protein sequence ID" value="KKN36301.1"/>
    <property type="molecule type" value="Genomic_DNA"/>
</dbReference>
<evidence type="ECO:0000256" key="1">
    <source>
        <dbReference type="SAM" id="MobiDB-lite"/>
    </source>
</evidence>
<evidence type="ECO:0008006" key="5">
    <source>
        <dbReference type="Google" id="ProtNLM"/>
    </source>
</evidence>
<dbReference type="InterPro" id="IPR051162">
    <property type="entry name" value="T4SS_component"/>
</dbReference>
<dbReference type="InterPro" id="IPR003959">
    <property type="entry name" value="ATPase_AAA_core"/>
</dbReference>
<organism evidence="4">
    <name type="scientific">marine sediment metagenome</name>
    <dbReference type="NCBI Taxonomy" id="412755"/>
    <lineage>
        <taxon>unclassified sequences</taxon>
        <taxon>metagenomes</taxon>
        <taxon>ecological metagenomes</taxon>
    </lineage>
</organism>
<dbReference type="Gene3D" id="3.90.320.10">
    <property type="match status" value="1"/>
</dbReference>
<comment type="caution">
    <text evidence="4">The sequence shown here is derived from an EMBL/GenBank/DDBJ whole genome shotgun (WGS) entry which is preliminary data.</text>
</comment>
<dbReference type="SUPFAM" id="SSF52540">
    <property type="entry name" value="P-loop containing nucleoside triphosphate hydrolases"/>
    <property type="match status" value="1"/>
</dbReference>